<gene>
    <name evidence="3" type="ORF">ACFOET_02910</name>
</gene>
<protein>
    <submittedName>
        <fullName evidence="3">Porin family protein</fullName>
    </submittedName>
</protein>
<dbReference type="Pfam" id="PF13568">
    <property type="entry name" value="OMP_b-brl_2"/>
    <property type="match status" value="1"/>
</dbReference>
<accession>A0ABV7JMM5</accession>
<dbReference type="InterPro" id="IPR025665">
    <property type="entry name" value="Beta-barrel_OMP_2"/>
</dbReference>
<evidence type="ECO:0000256" key="1">
    <source>
        <dbReference type="SAM" id="SignalP"/>
    </source>
</evidence>
<proteinExistence type="predicted"/>
<sequence>MKKYLIIAFLVSSTILAANAQLMPTFQLGLKGALNFSTLRTDDGNWLDGSTRTGYQAGIWARIGGAGVHFQPELYFTGKSSKAEFDNPEGGNVTANVTFTSLDLPLLLGTRIGLGPLGVRVQAGPVVSFVVDEGIGQALQDVTDFNSYKSQAWAVTGGLGVDISKFRADLRYEHGLSNLSENSNRSQKINLWSLGVGYRLF</sequence>
<organism evidence="3 4">
    <name type="scientific">Parapedobacter deserti</name>
    <dbReference type="NCBI Taxonomy" id="1912957"/>
    <lineage>
        <taxon>Bacteria</taxon>
        <taxon>Pseudomonadati</taxon>
        <taxon>Bacteroidota</taxon>
        <taxon>Sphingobacteriia</taxon>
        <taxon>Sphingobacteriales</taxon>
        <taxon>Sphingobacteriaceae</taxon>
        <taxon>Parapedobacter</taxon>
    </lineage>
</organism>
<evidence type="ECO:0000313" key="3">
    <source>
        <dbReference type="EMBL" id="MFC3196557.1"/>
    </source>
</evidence>
<keyword evidence="1" id="KW-0732">Signal</keyword>
<feature type="signal peptide" evidence="1">
    <location>
        <begin position="1"/>
        <end position="20"/>
    </location>
</feature>
<keyword evidence="4" id="KW-1185">Reference proteome</keyword>
<reference evidence="4" key="1">
    <citation type="journal article" date="2019" name="Int. J. Syst. Evol. Microbiol.">
        <title>The Global Catalogue of Microorganisms (GCM) 10K type strain sequencing project: providing services to taxonomists for standard genome sequencing and annotation.</title>
        <authorList>
            <consortium name="The Broad Institute Genomics Platform"/>
            <consortium name="The Broad Institute Genome Sequencing Center for Infectious Disease"/>
            <person name="Wu L."/>
            <person name="Ma J."/>
        </authorList>
    </citation>
    <scope>NUCLEOTIDE SEQUENCE [LARGE SCALE GENOMIC DNA]</scope>
    <source>
        <strain evidence="4">KCTC 52416</strain>
    </source>
</reference>
<dbReference type="Proteomes" id="UP001595526">
    <property type="component" value="Unassembled WGS sequence"/>
</dbReference>
<name>A0ABV7JMM5_9SPHI</name>
<evidence type="ECO:0000313" key="4">
    <source>
        <dbReference type="Proteomes" id="UP001595526"/>
    </source>
</evidence>
<dbReference type="EMBL" id="JBHRTA010000008">
    <property type="protein sequence ID" value="MFC3196557.1"/>
    <property type="molecule type" value="Genomic_DNA"/>
</dbReference>
<evidence type="ECO:0000259" key="2">
    <source>
        <dbReference type="Pfam" id="PF13568"/>
    </source>
</evidence>
<feature type="chain" id="PRO_5046005572" evidence="1">
    <location>
        <begin position="21"/>
        <end position="201"/>
    </location>
</feature>
<dbReference type="RefSeq" id="WP_379019385.1">
    <property type="nucleotide sequence ID" value="NZ_JBHRTA010000008.1"/>
</dbReference>
<feature type="domain" description="Outer membrane protein beta-barrel" evidence="2">
    <location>
        <begin position="20"/>
        <end position="180"/>
    </location>
</feature>
<comment type="caution">
    <text evidence="3">The sequence shown here is derived from an EMBL/GenBank/DDBJ whole genome shotgun (WGS) entry which is preliminary data.</text>
</comment>